<keyword evidence="2" id="KW-1185">Reference proteome</keyword>
<dbReference type="EMBL" id="JBHTEC010000001">
    <property type="protein sequence ID" value="MFD0280087.1"/>
    <property type="molecule type" value="Genomic_DNA"/>
</dbReference>
<sequence length="210" mass="22384">MGRELYDALSEHRQADVRAAVCAVETARWPVPASSFRALAEVPLRRVVEEMLAASGRVLLAVGEGFVSGYDDAIRARLADEGIGVLPQEDRAVLALVFLFSVAIPRSRGGILGQTLWSDGVPVSRDRLKDSAVPDGVVDDALARLATADLVRFKGSGVVLGSQVLRLTENSQTALLERLVLLAEPGGALAESILRLRNRRKAQSSESSGG</sequence>
<proteinExistence type="predicted"/>
<name>A0ABW2VBL9_9ACTN</name>
<evidence type="ECO:0000313" key="1">
    <source>
        <dbReference type="EMBL" id="MFD0280087.1"/>
    </source>
</evidence>
<reference evidence="2" key="1">
    <citation type="journal article" date="2019" name="Int. J. Syst. Evol. Microbiol.">
        <title>The Global Catalogue of Microorganisms (GCM) 10K type strain sequencing project: providing services to taxonomists for standard genome sequencing and annotation.</title>
        <authorList>
            <consortium name="The Broad Institute Genomics Platform"/>
            <consortium name="The Broad Institute Genome Sequencing Center for Infectious Disease"/>
            <person name="Wu L."/>
            <person name="Ma J."/>
        </authorList>
    </citation>
    <scope>NUCLEOTIDE SEQUENCE [LARGE SCALE GENOMIC DNA]</scope>
    <source>
        <strain evidence="2">CGMCC 4.7198</strain>
    </source>
</reference>
<comment type="caution">
    <text evidence="1">The sequence shown here is derived from an EMBL/GenBank/DDBJ whole genome shotgun (WGS) entry which is preliminary data.</text>
</comment>
<dbReference type="RefSeq" id="WP_381261708.1">
    <property type="nucleotide sequence ID" value="NZ_JBHTBI010000054.1"/>
</dbReference>
<evidence type="ECO:0000313" key="2">
    <source>
        <dbReference type="Proteomes" id="UP001596957"/>
    </source>
</evidence>
<accession>A0ABW2VBL9</accession>
<organism evidence="1 2">
    <name type="scientific">Streptomyces lutosisoli</name>
    <dbReference type="NCBI Taxonomy" id="2665721"/>
    <lineage>
        <taxon>Bacteria</taxon>
        <taxon>Bacillati</taxon>
        <taxon>Actinomycetota</taxon>
        <taxon>Actinomycetes</taxon>
        <taxon>Kitasatosporales</taxon>
        <taxon>Streptomycetaceae</taxon>
        <taxon>Streptomyces</taxon>
    </lineage>
</organism>
<dbReference type="Proteomes" id="UP001596957">
    <property type="component" value="Unassembled WGS sequence"/>
</dbReference>
<gene>
    <name evidence="1" type="ORF">ACFQZP_00090</name>
</gene>
<protein>
    <submittedName>
        <fullName evidence="1">Uncharacterized protein</fullName>
    </submittedName>
</protein>